<dbReference type="GO" id="GO:0006412">
    <property type="term" value="P:translation"/>
    <property type="evidence" value="ECO:0007669"/>
    <property type="project" value="UniProtKB-UniRule"/>
</dbReference>
<dbReference type="PANTHER" id="PTHR12934">
    <property type="entry name" value="50S RIBOSOMAL PROTEIN L15"/>
    <property type="match status" value="1"/>
</dbReference>
<dbReference type="AlphaFoldDB" id="A0A1H7UMH8"/>
<keyword evidence="3 4" id="KW-0687">Ribonucleoprotein</keyword>
<dbReference type="PANTHER" id="PTHR12934:SF11">
    <property type="entry name" value="LARGE RIBOSOMAL SUBUNIT PROTEIN UL15M"/>
    <property type="match status" value="1"/>
</dbReference>
<proteinExistence type="inferred from homology"/>
<evidence type="ECO:0000256" key="6">
    <source>
        <dbReference type="SAM" id="MobiDB-lite"/>
    </source>
</evidence>
<dbReference type="Proteomes" id="UP001224812">
    <property type="component" value="Unassembled WGS sequence"/>
</dbReference>
<accession>A0A1H7UMH8</accession>
<dbReference type="PROSITE" id="PS00475">
    <property type="entry name" value="RIBOSOMAL_L15"/>
    <property type="match status" value="1"/>
</dbReference>
<dbReference type="Proteomes" id="UP000198883">
    <property type="component" value="Unassembled WGS sequence"/>
</dbReference>
<dbReference type="STRING" id="97481.SAMN05444853_102139"/>
<protein>
    <recommendedName>
        <fullName evidence="4">Large ribosomal subunit protein uL15</fullName>
    </recommendedName>
</protein>
<evidence type="ECO:0000313" key="13">
    <source>
        <dbReference type="Proteomes" id="UP001224812"/>
    </source>
</evidence>
<feature type="domain" description="Large ribosomal subunit protein uL15/eL18" evidence="7">
    <location>
        <begin position="80"/>
        <end position="143"/>
    </location>
</feature>
<reference evidence="12" key="2">
    <citation type="submission" date="2016-10" db="EMBL/GenBank/DDBJ databases">
        <authorList>
            <person name="Varghese N."/>
            <person name="Submissions S."/>
        </authorList>
    </citation>
    <scope>NUCLEOTIDE SEQUENCE [LARGE SCALE GENOMIC DNA]</scope>
    <source>
        <strain evidence="12">DSM 24204</strain>
    </source>
</reference>
<gene>
    <name evidence="4 8" type="primary">rplO</name>
    <name evidence="8" type="ORF">QJT92_05385</name>
    <name evidence="9" type="ORF">QJU93_10125</name>
    <name evidence="10" type="ORF">QJU97_01845</name>
    <name evidence="11" type="ORF">SAMN05444853_102139</name>
</gene>
<dbReference type="RefSeq" id="WP_090920055.1">
    <property type="nucleotide sequence ID" value="NZ_CP016180.1"/>
</dbReference>
<dbReference type="EMBL" id="JASAYT010000004">
    <property type="protein sequence ID" value="MDP8174202.1"/>
    <property type="molecule type" value="Genomic_DNA"/>
</dbReference>
<organism evidence="11 12">
    <name type="scientific">Phocoenobacter skyensis</name>
    <dbReference type="NCBI Taxonomy" id="97481"/>
    <lineage>
        <taxon>Bacteria</taxon>
        <taxon>Pseudomonadati</taxon>
        <taxon>Pseudomonadota</taxon>
        <taxon>Gammaproteobacteria</taxon>
        <taxon>Pasteurellales</taxon>
        <taxon>Pasteurellaceae</taxon>
        <taxon>Phocoenobacter</taxon>
    </lineage>
</organism>
<dbReference type="InterPro" id="IPR030878">
    <property type="entry name" value="Ribosomal_uL15"/>
</dbReference>
<dbReference type="Pfam" id="PF00828">
    <property type="entry name" value="Ribosomal_L27A"/>
    <property type="match status" value="1"/>
</dbReference>
<dbReference type="HAMAP" id="MF_01341">
    <property type="entry name" value="Ribosomal_uL15"/>
    <property type="match status" value="1"/>
</dbReference>
<comment type="subunit">
    <text evidence="4">Part of the 50S ribosomal subunit.</text>
</comment>
<reference evidence="8 13" key="3">
    <citation type="journal article" date="2023" name="Front. Microbiol.">
        <title>Phylogeography and host specificity of Pasteurellaceae pathogenic to sea-farmed fish in the north-east Atlantic.</title>
        <authorList>
            <person name="Gulla S."/>
            <person name="Colquhoun D.J."/>
            <person name="Olsen A.B."/>
            <person name="Spilsberg B."/>
            <person name="Lagesen K."/>
            <person name="Aakesson C.P."/>
            <person name="Strom S."/>
            <person name="Manji F."/>
            <person name="Birkbeck T.H."/>
            <person name="Nilsen H.K."/>
        </authorList>
    </citation>
    <scope>NUCLEOTIDE SEQUENCE [LARGE SCALE GENOMIC DNA]</scope>
    <source>
        <strain evidence="8 13">VIO11850</strain>
    </source>
</reference>
<feature type="region of interest" description="Disordered" evidence="6">
    <location>
        <begin position="1"/>
        <end position="53"/>
    </location>
</feature>
<evidence type="ECO:0000256" key="4">
    <source>
        <dbReference type="HAMAP-Rule" id="MF_01341"/>
    </source>
</evidence>
<dbReference type="GO" id="GO:0003735">
    <property type="term" value="F:structural constituent of ribosome"/>
    <property type="evidence" value="ECO:0007669"/>
    <property type="project" value="InterPro"/>
</dbReference>
<evidence type="ECO:0000313" key="8">
    <source>
        <dbReference type="EMBL" id="MDP8085357.1"/>
    </source>
</evidence>
<name>A0A1H7UMH8_9PAST</name>
<dbReference type="GeneID" id="83543549"/>
<reference evidence="11" key="1">
    <citation type="submission" date="2016-10" db="EMBL/GenBank/DDBJ databases">
        <authorList>
            <person name="de Groot N.N."/>
        </authorList>
    </citation>
    <scope>NUCLEOTIDE SEQUENCE [LARGE SCALE GENOMIC DNA]</scope>
    <source>
        <strain evidence="11">DSM 24204</strain>
    </source>
</reference>
<evidence type="ECO:0000256" key="1">
    <source>
        <dbReference type="ARBA" id="ARBA00007320"/>
    </source>
</evidence>
<evidence type="ECO:0000313" key="10">
    <source>
        <dbReference type="EMBL" id="MDP8174202.1"/>
    </source>
</evidence>
<keyword evidence="4" id="KW-0699">rRNA-binding</keyword>
<evidence type="ECO:0000256" key="5">
    <source>
        <dbReference type="RuleBase" id="RU003888"/>
    </source>
</evidence>
<dbReference type="Proteomes" id="UP001231736">
    <property type="component" value="Unassembled WGS sequence"/>
</dbReference>
<evidence type="ECO:0000256" key="3">
    <source>
        <dbReference type="ARBA" id="ARBA00023274"/>
    </source>
</evidence>
<dbReference type="Gene3D" id="3.100.10.10">
    <property type="match status" value="1"/>
</dbReference>
<dbReference type="InterPro" id="IPR005749">
    <property type="entry name" value="Ribosomal_uL15_bac-type"/>
</dbReference>
<dbReference type="Proteomes" id="UP001236239">
    <property type="component" value="Unassembled WGS sequence"/>
</dbReference>
<sequence>MRLNSLSPAEGAKHSSKRVGRGIGSGLGKTGGRGHKGQKSRSGGGVRRGFEGGQMPLYRRLPKFGFTSLKSLRTAEIRLDELAKVDGDVITLDTLKAANLVTKDILSAKVILSGKIEKAVTVKGLRITKGAKAAIEAAGGTIEE</sequence>
<evidence type="ECO:0000313" key="9">
    <source>
        <dbReference type="EMBL" id="MDP8173712.1"/>
    </source>
</evidence>
<dbReference type="OrthoDB" id="9810293at2"/>
<keyword evidence="13" id="KW-1185">Reference proteome</keyword>
<dbReference type="EMBL" id="FOBN01000002">
    <property type="protein sequence ID" value="SEL98230.1"/>
    <property type="molecule type" value="Genomic_DNA"/>
</dbReference>
<keyword evidence="4" id="KW-0694">RNA-binding</keyword>
<keyword evidence="2 4" id="KW-0689">Ribosomal protein</keyword>
<dbReference type="InterPro" id="IPR021131">
    <property type="entry name" value="Ribosomal_uL15/eL18"/>
</dbReference>
<dbReference type="EMBL" id="JASAVS010000009">
    <property type="protein sequence ID" value="MDP8085357.1"/>
    <property type="molecule type" value="Genomic_DNA"/>
</dbReference>
<evidence type="ECO:0000256" key="2">
    <source>
        <dbReference type="ARBA" id="ARBA00022980"/>
    </source>
</evidence>
<evidence type="ECO:0000313" key="12">
    <source>
        <dbReference type="Proteomes" id="UP000198883"/>
    </source>
</evidence>
<dbReference type="GO" id="GO:0022625">
    <property type="term" value="C:cytosolic large ribosomal subunit"/>
    <property type="evidence" value="ECO:0007669"/>
    <property type="project" value="TreeGrafter"/>
</dbReference>
<feature type="compositionally biased region" description="Gly residues" evidence="6">
    <location>
        <begin position="21"/>
        <end position="31"/>
    </location>
</feature>
<evidence type="ECO:0000313" key="11">
    <source>
        <dbReference type="EMBL" id="SEL98230.1"/>
    </source>
</evidence>
<dbReference type="InterPro" id="IPR036227">
    <property type="entry name" value="Ribosomal_uL15/eL18_sf"/>
</dbReference>
<dbReference type="SUPFAM" id="SSF52080">
    <property type="entry name" value="Ribosomal proteins L15p and L18e"/>
    <property type="match status" value="1"/>
</dbReference>
<dbReference type="GO" id="GO:0019843">
    <property type="term" value="F:rRNA binding"/>
    <property type="evidence" value="ECO:0007669"/>
    <property type="project" value="UniProtKB-UniRule"/>
</dbReference>
<dbReference type="InterPro" id="IPR001196">
    <property type="entry name" value="Ribosomal_uL15_CS"/>
</dbReference>
<comment type="similarity">
    <text evidence="1 4 5">Belongs to the universal ribosomal protein uL15 family.</text>
</comment>
<dbReference type="NCBIfam" id="TIGR01071">
    <property type="entry name" value="rplO_bact"/>
    <property type="match status" value="1"/>
</dbReference>
<reference evidence="9" key="4">
    <citation type="journal article" date="2023" name="Front. Microbiol.">
        <title>Phylogeography and host specificity of Pasteurellaceae pathogenic to sea-farmed fish in the north-east Atlantic.</title>
        <authorList>
            <person name="Gulla S."/>
            <person name="Colquhoun D.J."/>
            <person name="Olsen A.B."/>
            <person name="Spilsberg B."/>
            <person name="Lagesen K."/>
            <person name="Aakesson C.P."/>
            <person name="Strom S."/>
            <person name="Manji F."/>
            <person name="Birkbeck T.H."/>
            <person name="Nilsen H.K."/>
        </authorList>
    </citation>
    <scope>NUCLEOTIDE SEQUENCE</scope>
    <source>
        <strain evidence="10">98B1</strain>
        <strain evidence="9">TW16_20</strain>
    </source>
</reference>
<dbReference type="EMBL" id="JASAYQ010000022">
    <property type="protein sequence ID" value="MDP8173712.1"/>
    <property type="molecule type" value="Genomic_DNA"/>
</dbReference>
<comment type="function">
    <text evidence="4">Binds to the 23S rRNA.</text>
</comment>
<evidence type="ECO:0000259" key="7">
    <source>
        <dbReference type="Pfam" id="PF00828"/>
    </source>
</evidence>